<sequence>ADSEIATSAATASETVTNTTTTITTDSTDEGKAQTSSSCHQDCTVDNNEISSLVGECEKLNLLNLKLLPTGCGGSYKMELTYDAGRFNRRPRVQSFGMFDASTERLIQNYYKTDVGTEPNDKQTG</sequence>
<evidence type="ECO:0000313" key="2">
    <source>
        <dbReference type="EMBL" id="KRY25433.1"/>
    </source>
</evidence>
<reference evidence="2 3" key="1">
    <citation type="submission" date="2015-01" db="EMBL/GenBank/DDBJ databases">
        <title>Evolution of Trichinella species and genotypes.</title>
        <authorList>
            <person name="Korhonen P.K."/>
            <person name="Edoardo P."/>
            <person name="Giuseppe L.R."/>
            <person name="Gasser R.B."/>
        </authorList>
    </citation>
    <scope>NUCLEOTIDE SEQUENCE [LARGE SCALE GENOMIC DNA]</scope>
    <source>
        <strain evidence="2">ISS3</strain>
    </source>
</reference>
<name>A0A0V1ALT6_TRISP</name>
<protein>
    <submittedName>
        <fullName evidence="2">Uncharacterized protein</fullName>
    </submittedName>
</protein>
<dbReference type="AlphaFoldDB" id="A0A0V1ALT6"/>
<feature type="compositionally biased region" description="Low complexity" evidence="1">
    <location>
        <begin position="1"/>
        <end position="26"/>
    </location>
</feature>
<dbReference type="OrthoDB" id="5919927at2759"/>
<feature type="non-terminal residue" evidence="2">
    <location>
        <position position="1"/>
    </location>
</feature>
<organism evidence="2 3">
    <name type="scientific">Trichinella spiralis</name>
    <name type="common">Trichina worm</name>
    <dbReference type="NCBI Taxonomy" id="6334"/>
    <lineage>
        <taxon>Eukaryota</taxon>
        <taxon>Metazoa</taxon>
        <taxon>Ecdysozoa</taxon>
        <taxon>Nematoda</taxon>
        <taxon>Enoplea</taxon>
        <taxon>Dorylaimia</taxon>
        <taxon>Trichinellida</taxon>
        <taxon>Trichinellidae</taxon>
        <taxon>Trichinella</taxon>
    </lineage>
</organism>
<dbReference type="Proteomes" id="UP000054776">
    <property type="component" value="Unassembled WGS sequence"/>
</dbReference>
<dbReference type="STRING" id="6334.A0A0V1ALT6"/>
<evidence type="ECO:0000313" key="3">
    <source>
        <dbReference type="Proteomes" id="UP000054776"/>
    </source>
</evidence>
<evidence type="ECO:0000256" key="1">
    <source>
        <dbReference type="SAM" id="MobiDB-lite"/>
    </source>
</evidence>
<gene>
    <name evidence="2" type="ORF">T01_14086</name>
</gene>
<feature type="region of interest" description="Disordered" evidence="1">
    <location>
        <begin position="1"/>
        <end position="40"/>
    </location>
</feature>
<keyword evidence="3" id="KW-1185">Reference proteome</keyword>
<dbReference type="InParanoid" id="A0A0V1ALT6"/>
<accession>A0A0V1ALT6</accession>
<dbReference type="EMBL" id="JYDH01000960">
    <property type="protein sequence ID" value="KRY25433.1"/>
    <property type="molecule type" value="Genomic_DNA"/>
</dbReference>
<comment type="caution">
    <text evidence="2">The sequence shown here is derived from an EMBL/GenBank/DDBJ whole genome shotgun (WGS) entry which is preliminary data.</text>
</comment>
<feature type="non-terminal residue" evidence="2">
    <location>
        <position position="125"/>
    </location>
</feature>
<proteinExistence type="predicted"/>